<protein>
    <submittedName>
        <fullName evidence="10">MFS transporter, PPP family, 3-phenylpropionic acid transporter</fullName>
    </submittedName>
</protein>
<dbReference type="PANTHER" id="PTHR23522">
    <property type="entry name" value="BLL5896 PROTEIN"/>
    <property type="match status" value="1"/>
</dbReference>
<comment type="subcellular location">
    <subcellularLocation>
        <location evidence="1">Cell inner membrane</location>
        <topology evidence="1">Multi-pass membrane protein</topology>
    </subcellularLocation>
</comment>
<keyword evidence="6 8" id="KW-1133">Transmembrane helix</keyword>
<organism evidence="10 11">
    <name type="scientific">Mesorhizobium qingshengii</name>
    <dbReference type="NCBI Taxonomy" id="1165689"/>
    <lineage>
        <taxon>Bacteria</taxon>
        <taxon>Pseudomonadati</taxon>
        <taxon>Pseudomonadota</taxon>
        <taxon>Alphaproteobacteria</taxon>
        <taxon>Hyphomicrobiales</taxon>
        <taxon>Phyllobacteriaceae</taxon>
        <taxon>Mesorhizobium</taxon>
    </lineage>
</organism>
<evidence type="ECO:0000313" key="10">
    <source>
        <dbReference type="EMBL" id="SDA41322.1"/>
    </source>
</evidence>
<dbReference type="PANTHER" id="PTHR23522:SF10">
    <property type="entry name" value="3-PHENYLPROPIONIC ACID TRANSPORTER-RELATED"/>
    <property type="match status" value="1"/>
</dbReference>
<feature type="transmembrane region" description="Helical" evidence="8">
    <location>
        <begin position="217"/>
        <end position="235"/>
    </location>
</feature>
<dbReference type="SUPFAM" id="SSF103473">
    <property type="entry name" value="MFS general substrate transporter"/>
    <property type="match status" value="1"/>
</dbReference>
<proteinExistence type="predicted"/>
<dbReference type="GO" id="GO:0005886">
    <property type="term" value="C:plasma membrane"/>
    <property type="evidence" value="ECO:0007669"/>
    <property type="project" value="UniProtKB-SubCell"/>
</dbReference>
<keyword evidence="5 8" id="KW-0812">Transmembrane</keyword>
<evidence type="ECO:0000256" key="1">
    <source>
        <dbReference type="ARBA" id="ARBA00004429"/>
    </source>
</evidence>
<dbReference type="STRING" id="1165689.SAMN02927914_00323"/>
<gene>
    <name evidence="10" type="ORF">SAMN02927914_00323</name>
</gene>
<feature type="transmembrane region" description="Helical" evidence="8">
    <location>
        <begin position="241"/>
        <end position="262"/>
    </location>
</feature>
<dbReference type="InterPro" id="IPR024989">
    <property type="entry name" value="MFS_assoc_dom"/>
</dbReference>
<dbReference type="GO" id="GO:0030395">
    <property type="term" value="F:lactose binding"/>
    <property type="evidence" value="ECO:0007669"/>
    <property type="project" value="TreeGrafter"/>
</dbReference>
<dbReference type="AlphaFoldDB" id="A0A1G5V635"/>
<keyword evidence="2" id="KW-0813">Transport</keyword>
<accession>A0A1G5V635</accession>
<feature type="transmembrane region" description="Helical" evidence="8">
    <location>
        <begin position="82"/>
        <end position="101"/>
    </location>
</feature>
<feature type="domain" description="Major facilitator superfamily associated" evidence="9">
    <location>
        <begin position="21"/>
        <end position="378"/>
    </location>
</feature>
<evidence type="ECO:0000256" key="2">
    <source>
        <dbReference type="ARBA" id="ARBA00022448"/>
    </source>
</evidence>
<evidence type="ECO:0000256" key="5">
    <source>
        <dbReference type="ARBA" id="ARBA00022692"/>
    </source>
</evidence>
<evidence type="ECO:0000256" key="8">
    <source>
        <dbReference type="SAM" id="Phobius"/>
    </source>
</evidence>
<dbReference type="InterPro" id="IPR026032">
    <property type="entry name" value="HcaT-like"/>
</dbReference>
<dbReference type="Proteomes" id="UP000198588">
    <property type="component" value="Unassembled WGS sequence"/>
</dbReference>
<dbReference type="Gene3D" id="1.20.1250.20">
    <property type="entry name" value="MFS general substrate transporter like domains"/>
    <property type="match status" value="2"/>
</dbReference>
<sequence>MSLPPLSPEQLVKPRHFELRISLIFATLFVPLGTHLPYFPLWLQAKGFHAEQIAVILAAPMFLRVITTPLLTALADRASDRADVYVALVASALLLSAGYFLTPTYAMVLAVSLALTIVWTPHSPIADSLALSGVRRFGSNYTSMRKWGSISYLFANVAGGFILSATGPGAVPVIIFVSLAATLAAGLLAPRLGRPRRASPLSATDIQQSAPKLLNPYFLYFSIGVGVITASHAFLYGFVSIYWKSIGIGDSVVGLLWAWGVVSEVCMFMMFTRFFGAFSVVTIMMMAGVGAVVRWIAFPLVWPLGLGVAGFFCVQTLHSVSVALVLIGLQKMIGETISEEQTGAAQGIAYFSNGFFMAVVTLASGPLYDRFGVDGFFAMIPVALIGLVLIGLAARSAPQGRIRG</sequence>
<evidence type="ECO:0000256" key="3">
    <source>
        <dbReference type="ARBA" id="ARBA00022475"/>
    </source>
</evidence>
<keyword evidence="7 8" id="KW-0472">Membrane</keyword>
<evidence type="ECO:0000256" key="6">
    <source>
        <dbReference type="ARBA" id="ARBA00022989"/>
    </source>
</evidence>
<name>A0A1G5V635_9HYPH</name>
<feature type="transmembrane region" description="Helical" evidence="8">
    <location>
        <begin position="170"/>
        <end position="189"/>
    </location>
</feature>
<dbReference type="NCBIfam" id="NF037955">
    <property type="entry name" value="mfs"/>
    <property type="match status" value="1"/>
</dbReference>
<dbReference type="Pfam" id="PF12832">
    <property type="entry name" value="MFS_1_like"/>
    <property type="match status" value="1"/>
</dbReference>
<reference evidence="10 11" key="1">
    <citation type="submission" date="2016-10" db="EMBL/GenBank/DDBJ databases">
        <authorList>
            <person name="de Groot N.N."/>
        </authorList>
    </citation>
    <scope>NUCLEOTIDE SEQUENCE [LARGE SCALE GENOMIC DNA]</scope>
    <source>
        <strain evidence="10 11">CGMCC 1.12097</strain>
    </source>
</reference>
<feature type="transmembrane region" description="Helical" evidence="8">
    <location>
        <begin position="304"/>
        <end position="327"/>
    </location>
</feature>
<feature type="transmembrane region" description="Helical" evidence="8">
    <location>
        <begin position="107"/>
        <end position="126"/>
    </location>
</feature>
<dbReference type="GO" id="GO:0015528">
    <property type="term" value="F:lactose:proton symporter activity"/>
    <property type="evidence" value="ECO:0007669"/>
    <property type="project" value="TreeGrafter"/>
</dbReference>
<dbReference type="PIRSF" id="PIRSF004925">
    <property type="entry name" value="HcaT"/>
    <property type="match status" value="1"/>
</dbReference>
<feature type="transmembrane region" description="Helical" evidence="8">
    <location>
        <begin position="147"/>
        <end position="164"/>
    </location>
</feature>
<feature type="transmembrane region" description="Helical" evidence="8">
    <location>
        <begin position="374"/>
        <end position="394"/>
    </location>
</feature>
<dbReference type="InterPro" id="IPR036259">
    <property type="entry name" value="MFS_trans_sf"/>
</dbReference>
<keyword evidence="3" id="KW-1003">Cell membrane</keyword>
<dbReference type="RefSeq" id="WP_091575090.1">
    <property type="nucleotide sequence ID" value="NZ_FMXM01000002.1"/>
</dbReference>
<feature type="transmembrane region" description="Helical" evidence="8">
    <location>
        <begin position="53"/>
        <end position="75"/>
    </location>
</feature>
<evidence type="ECO:0000256" key="4">
    <source>
        <dbReference type="ARBA" id="ARBA00022519"/>
    </source>
</evidence>
<evidence type="ECO:0000259" key="9">
    <source>
        <dbReference type="Pfam" id="PF12832"/>
    </source>
</evidence>
<keyword evidence="4" id="KW-0997">Cell inner membrane</keyword>
<feature type="transmembrane region" description="Helical" evidence="8">
    <location>
        <begin position="21"/>
        <end position="41"/>
    </location>
</feature>
<evidence type="ECO:0000313" key="11">
    <source>
        <dbReference type="Proteomes" id="UP000198588"/>
    </source>
</evidence>
<evidence type="ECO:0000256" key="7">
    <source>
        <dbReference type="ARBA" id="ARBA00023136"/>
    </source>
</evidence>
<dbReference type="EMBL" id="FMXM01000002">
    <property type="protein sequence ID" value="SDA41322.1"/>
    <property type="molecule type" value="Genomic_DNA"/>
</dbReference>
<dbReference type="OrthoDB" id="9150135at2"/>
<feature type="transmembrane region" description="Helical" evidence="8">
    <location>
        <begin position="348"/>
        <end position="368"/>
    </location>
</feature>
<feature type="transmembrane region" description="Helical" evidence="8">
    <location>
        <begin position="274"/>
        <end position="298"/>
    </location>
</feature>